<accession>A0ABU6FHL3</accession>
<evidence type="ECO:0000313" key="2">
    <source>
        <dbReference type="EMBL" id="MEB8343413.1"/>
    </source>
</evidence>
<keyword evidence="1" id="KW-1133">Transmembrane helix</keyword>
<dbReference type="EMBL" id="JAOZYC010000192">
    <property type="protein sequence ID" value="MEB8343413.1"/>
    <property type="molecule type" value="Genomic_DNA"/>
</dbReference>
<dbReference type="InterPro" id="IPR051082">
    <property type="entry name" value="Pentapeptide-BTB/POZ_domain"/>
</dbReference>
<gene>
    <name evidence="2" type="ORF">OKJ99_38580</name>
</gene>
<dbReference type="PANTHER" id="PTHR14136">
    <property type="entry name" value="BTB_POZ DOMAIN-CONTAINING PROTEIN KCTD9"/>
    <property type="match status" value="1"/>
</dbReference>
<keyword evidence="3" id="KW-1185">Reference proteome</keyword>
<evidence type="ECO:0000256" key="1">
    <source>
        <dbReference type="SAM" id="Phobius"/>
    </source>
</evidence>
<organism evidence="2 3">
    <name type="scientific">Streptomyces endophyticus</name>
    <dbReference type="NCBI Taxonomy" id="714166"/>
    <lineage>
        <taxon>Bacteria</taxon>
        <taxon>Bacillati</taxon>
        <taxon>Actinomycetota</taxon>
        <taxon>Actinomycetes</taxon>
        <taxon>Kitasatosporales</taxon>
        <taxon>Streptomycetaceae</taxon>
        <taxon>Streptomyces</taxon>
    </lineage>
</organism>
<sequence>MSDEQTAPTKRPWWFWPTAAAGTAAYIVLLIWGPWWIEGHHLRDKNGDLVTSAGIIITGFRTMLVAIAAGGLTAAGLYYTRRKHQLEREQLQHTQQQFAESQQQFETTLRETQKRDAEQAELTREGQVSDRYVEAIKLLGSVNLAERLGGIYSLKRILHDSAKDHDTVVEVLAAYVRQHAPSAAVEPGDNPSGRPTTDVQAALTAIALRPNRDENPTIDLSGVDLSGAVLKEAVLDLVDFRKARLTRADLEDAVMQEAVLDGAHLEHANLYGAVLCGARLADAKVDCANLMHADLGYVVATRASFRGASLNLAKLGEADFGAVDLRGASFQETDVKMTNLGGADLAGVYAMAKGQFYEAFLDDETKFDPAIAEDPEIVARIEECRDMF</sequence>
<dbReference type="RefSeq" id="WP_326023084.1">
    <property type="nucleotide sequence ID" value="NZ_JAOZYC010000192.1"/>
</dbReference>
<dbReference type="Pfam" id="PF00805">
    <property type="entry name" value="Pentapeptide"/>
    <property type="match status" value="3"/>
</dbReference>
<feature type="transmembrane region" description="Helical" evidence="1">
    <location>
        <begin position="12"/>
        <end position="35"/>
    </location>
</feature>
<reference evidence="2 3" key="1">
    <citation type="submission" date="2022-10" db="EMBL/GenBank/DDBJ databases">
        <authorList>
            <person name="Xie J."/>
            <person name="Shen N."/>
        </authorList>
    </citation>
    <scope>NUCLEOTIDE SEQUENCE [LARGE SCALE GENOMIC DNA]</scope>
    <source>
        <strain evidence="2 3">YIM65594</strain>
    </source>
</reference>
<feature type="transmembrane region" description="Helical" evidence="1">
    <location>
        <begin position="55"/>
        <end position="79"/>
    </location>
</feature>
<comment type="caution">
    <text evidence="2">The sequence shown here is derived from an EMBL/GenBank/DDBJ whole genome shotgun (WGS) entry which is preliminary data.</text>
</comment>
<dbReference type="Proteomes" id="UP001354931">
    <property type="component" value="Unassembled WGS sequence"/>
</dbReference>
<evidence type="ECO:0000313" key="3">
    <source>
        <dbReference type="Proteomes" id="UP001354931"/>
    </source>
</evidence>
<dbReference type="SUPFAM" id="SSF141571">
    <property type="entry name" value="Pentapeptide repeat-like"/>
    <property type="match status" value="1"/>
</dbReference>
<protein>
    <submittedName>
        <fullName evidence="2">Pentapeptide repeat-containing protein</fullName>
    </submittedName>
</protein>
<keyword evidence="1" id="KW-0472">Membrane</keyword>
<dbReference type="Gene3D" id="2.160.20.80">
    <property type="entry name" value="E3 ubiquitin-protein ligase SopA"/>
    <property type="match status" value="1"/>
</dbReference>
<proteinExistence type="predicted"/>
<dbReference type="PANTHER" id="PTHR14136:SF17">
    <property type="entry name" value="BTB_POZ DOMAIN-CONTAINING PROTEIN KCTD9"/>
    <property type="match status" value="1"/>
</dbReference>
<dbReference type="InterPro" id="IPR001646">
    <property type="entry name" value="5peptide_repeat"/>
</dbReference>
<keyword evidence="1" id="KW-0812">Transmembrane</keyword>
<name>A0ABU6FHL3_9ACTN</name>